<dbReference type="RefSeq" id="WP_379275709.1">
    <property type="nucleotide sequence ID" value="NZ_JBHUGT010000029.1"/>
</dbReference>
<dbReference type="Gene3D" id="2.60.480.10">
    <property type="entry name" value="eubacterium ventriosum atcc domain"/>
    <property type="match status" value="1"/>
</dbReference>
<keyword evidence="1" id="KW-0812">Transmembrane</keyword>
<keyword evidence="1" id="KW-0472">Membrane</keyword>
<evidence type="ECO:0000256" key="1">
    <source>
        <dbReference type="SAM" id="Phobius"/>
    </source>
</evidence>
<gene>
    <name evidence="3" type="ORF">ACFSW5_17370</name>
</gene>
<evidence type="ECO:0000313" key="4">
    <source>
        <dbReference type="Proteomes" id="UP001597493"/>
    </source>
</evidence>
<dbReference type="Pfam" id="PF12164">
    <property type="entry name" value="SporV_AA"/>
    <property type="match status" value="1"/>
</dbReference>
<name>A0ABW5R018_9BACL</name>
<evidence type="ECO:0000259" key="2">
    <source>
        <dbReference type="Pfam" id="PF12164"/>
    </source>
</evidence>
<sequence length="214" mass="24256">MENASKPVLYLRLKKKVVIRPDRTVTLGMIARLLADNEETEQAMKEMQVYRHHAGEGNRAVLDILHIVKAIKQHSPELTIETFGEPQVLIIVSGKPPKPRILVLAAAWLLLFFGAGLAIMNFHTDVSMKEVQIRLVELITGKRVDHPLWFQIPYSVGIGLGMAVFFNHLFRKKFNEEPNPLEVELYTYQENLNAYVIAEEMSKKNGSGEEDAHG</sequence>
<organism evidence="3 4">
    <name type="scientific">Paenibacillus thailandensis</name>
    <dbReference type="NCBI Taxonomy" id="393250"/>
    <lineage>
        <taxon>Bacteria</taxon>
        <taxon>Bacillati</taxon>
        <taxon>Bacillota</taxon>
        <taxon>Bacilli</taxon>
        <taxon>Bacillales</taxon>
        <taxon>Paenibacillaceae</taxon>
        <taxon>Paenibacillus</taxon>
    </lineage>
</organism>
<feature type="domain" description="Stage V sporulation protein AA" evidence="2">
    <location>
        <begin position="9"/>
        <end position="93"/>
    </location>
</feature>
<evidence type="ECO:0000313" key="3">
    <source>
        <dbReference type="EMBL" id="MFD2662029.1"/>
    </source>
</evidence>
<feature type="transmembrane region" description="Helical" evidence="1">
    <location>
        <begin position="101"/>
        <end position="120"/>
    </location>
</feature>
<dbReference type="InterPro" id="IPR021997">
    <property type="entry name" value="SporV_AA"/>
</dbReference>
<dbReference type="Proteomes" id="UP001597493">
    <property type="component" value="Unassembled WGS sequence"/>
</dbReference>
<dbReference type="EMBL" id="JBHUMY010000020">
    <property type="protein sequence ID" value="MFD2662029.1"/>
    <property type="molecule type" value="Genomic_DNA"/>
</dbReference>
<comment type="caution">
    <text evidence="3">The sequence shown here is derived from an EMBL/GenBank/DDBJ whole genome shotgun (WGS) entry which is preliminary data.</text>
</comment>
<reference evidence="4" key="1">
    <citation type="journal article" date="2019" name="Int. J. Syst. Evol. Microbiol.">
        <title>The Global Catalogue of Microorganisms (GCM) 10K type strain sequencing project: providing services to taxonomists for standard genome sequencing and annotation.</title>
        <authorList>
            <consortium name="The Broad Institute Genomics Platform"/>
            <consortium name="The Broad Institute Genome Sequencing Center for Infectious Disease"/>
            <person name="Wu L."/>
            <person name="Ma J."/>
        </authorList>
    </citation>
    <scope>NUCLEOTIDE SEQUENCE [LARGE SCALE GENOMIC DNA]</scope>
    <source>
        <strain evidence="4">TISTR 1827</strain>
    </source>
</reference>
<proteinExistence type="predicted"/>
<keyword evidence="1" id="KW-1133">Transmembrane helix</keyword>
<protein>
    <submittedName>
        <fullName evidence="3">Stage V sporulation protein AA</fullName>
    </submittedName>
</protein>
<accession>A0ABW5R018</accession>
<feature type="transmembrane region" description="Helical" evidence="1">
    <location>
        <begin position="148"/>
        <end position="170"/>
    </location>
</feature>
<keyword evidence="4" id="KW-1185">Reference proteome</keyword>
<dbReference type="InterPro" id="IPR038548">
    <property type="entry name" value="SporV_AA_N_sf"/>
</dbReference>